<keyword evidence="1" id="KW-1133">Transmembrane helix</keyword>
<protein>
    <submittedName>
        <fullName evidence="2">Regulatory signaling modulator protein AmpE</fullName>
    </submittedName>
</protein>
<keyword evidence="3" id="KW-1185">Reference proteome</keyword>
<feature type="transmembrane region" description="Helical" evidence="1">
    <location>
        <begin position="46"/>
        <end position="64"/>
    </location>
</feature>
<evidence type="ECO:0000313" key="3">
    <source>
        <dbReference type="Proteomes" id="UP000595095"/>
    </source>
</evidence>
<dbReference type="PANTHER" id="PTHR38684">
    <property type="entry name" value="PROTEIN AMPE"/>
    <property type="match status" value="1"/>
</dbReference>
<keyword evidence="1" id="KW-0812">Transmembrane</keyword>
<feature type="transmembrane region" description="Helical" evidence="1">
    <location>
        <begin position="139"/>
        <end position="164"/>
    </location>
</feature>
<keyword evidence="1" id="KW-0472">Membrane</keyword>
<dbReference type="GO" id="GO:0046677">
    <property type="term" value="P:response to antibiotic"/>
    <property type="evidence" value="ECO:0007669"/>
    <property type="project" value="TreeGrafter"/>
</dbReference>
<gene>
    <name evidence="2" type="primary">ampE</name>
    <name evidence="2" type="ORF">IT774_03650</name>
</gene>
<name>A0A7S9HDK3_9ALTE</name>
<organism evidence="2 3">
    <name type="scientific">Salinimonas marina</name>
    <dbReference type="NCBI Taxonomy" id="2785918"/>
    <lineage>
        <taxon>Bacteria</taxon>
        <taxon>Pseudomonadati</taxon>
        <taxon>Pseudomonadota</taxon>
        <taxon>Gammaproteobacteria</taxon>
        <taxon>Alteromonadales</taxon>
        <taxon>Alteromonadaceae</taxon>
        <taxon>Alteromonas/Salinimonas group</taxon>
        <taxon>Salinimonas</taxon>
    </lineage>
</organism>
<dbReference type="RefSeq" id="WP_195811382.1">
    <property type="nucleotide sequence ID" value="NZ_CP064795.1"/>
</dbReference>
<dbReference type="InterPro" id="IPR052966">
    <property type="entry name" value="Beta-lactamase_Reg"/>
</dbReference>
<feature type="transmembrane region" description="Helical" evidence="1">
    <location>
        <begin position="70"/>
        <end position="87"/>
    </location>
</feature>
<dbReference type="KEGG" id="smaa:IT774_03650"/>
<dbReference type="Proteomes" id="UP000595095">
    <property type="component" value="Chromosome"/>
</dbReference>
<dbReference type="InterPro" id="IPR031347">
    <property type="entry name" value="AmpE"/>
</dbReference>
<feature type="transmembrane region" description="Helical" evidence="1">
    <location>
        <begin position="23"/>
        <end position="39"/>
    </location>
</feature>
<feature type="transmembrane region" description="Helical" evidence="1">
    <location>
        <begin position="252"/>
        <end position="270"/>
    </location>
</feature>
<dbReference type="EMBL" id="CP064795">
    <property type="protein sequence ID" value="QPG06305.1"/>
    <property type="molecule type" value="Genomic_DNA"/>
</dbReference>
<evidence type="ECO:0000313" key="2">
    <source>
        <dbReference type="EMBL" id="QPG06305.1"/>
    </source>
</evidence>
<reference evidence="2 3" key="1">
    <citation type="submission" date="2020-11" db="EMBL/GenBank/DDBJ databases">
        <title>Complete genome sequence for Salinimonas sp. strain G2-b.</title>
        <authorList>
            <person name="Park S.-J."/>
        </authorList>
    </citation>
    <scope>NUCLEOTIDE SEQUENCE [LARGE SCALE GENOMIC DNA]</scope>
    <source>
        <strain evidence="2 3">G2-b</strain>
    </source>
</reference>
<dbReference type="GO" id="GO:0005886">
    <property type="term" value="C:plasma membrane"/>
    <property type="evidence" value="ECO:0007669"/>
    <property type="project" value="TreeGrafter"/>
</dbReference>
<dbReference type="PANTHER" id="PTHR38684:SF1">
    <property type="entry name" value="PROTEIN AMPE"/>
    <property type="match status" value="1"/>
</dbReference>
<accession>A0A7S9HDK3</accession>
<proteinExistence type="predicted"/>
<dbReference type="Pfam" id="PF17113">
    <property type="entry name" value="AmpE"/>
    <property type="match status" value="1"/>
</dbReference>
<sequence length="271" mass="29744">MLISLLLALAIDRYFIRPRAGFIDFYLNLMATGLGRVITGPASVHWLRAAVMILPVVIVSGVLFVADSAFLTWIVQTVLLILALGSVRVKRNVRRFKAALERRDEEAAGRYLDGMHQDCYQVASQNDLPGALLWVNYRYYTAIILVTAVLGIPGLLIYCSARWLSQHVPGDNRRSVPAEFMRIADIGGTRLVGLTYLLVGHFSRAAAAWVKNLMAITQPPRLFLIGVGQQAGEFEAGATQESVASALVLARRSSWCLVVIIAVLTLTGVLH</sequence>
<dbReference type="AlphaFoldDB" id="A0A7S9HDK3"/>
<evidence type="ECO:0000256" key="1">
    <source>
        <dbReference type="SAM" id="Phobius"/>
    </source>
</evidence>